<dbReference type="AlphaFoldDB" id="A0A830GMU9"/>
<comment type="caution">
    <text evidence="1">The sequence shown here is derived from an EMBL/GenBank/DDBJ whole genome shotgun (WGS) entry which is preliminary data.</text>
</comment>
<gene>
    <name evidence="1" type="ORF">GCM10009030_16180</name>
</gene>
<keyword evidence="2" id="KW-1185">Reference proteome</keyword>
<sequence>MSTNSLADPKAIGTDVETLVIDAVDVLKAATDADDHYDAVTTSLLEPSTVDAGVPVLWAMPVVERGERIEIKACVRERSKGTSSAHGSWCFKGRDGGQHGWLVDESAVYVLAVYDDAGASKELVSLAVVPASIVDEHLRDRWYGVDRREETCAQLRWSTILEDGGDGA</sequence>
<reference evidence="1" key="1">
    <citation type="journal article" date="2014" name="Int. J. Syst. Evol. Microbiol.">
        <title>Complete genome sequence of Corynebacterium casei LMG S-19264T (=DSM 44701T), isolated from a smear-ripened cheese.</title>
        <authorList>
            <consortium name="US DOE Joint Genome Institute (JGI-PGF)"/>
            <person name="Walter F."/>
            <person name="Albersmeier A."/>
            <person name="Kalinowski J."/>
            <person name="Ruckert C."/>
        </authorList>
    </citation>
    <scope>NUCLEOTIDE SEQUENCE</scope>
    <source>
        <strain evidence="1">JCM 17820</strain>
    </source>
</reference>
<dbReference type="RefSeq" id="WP_188996284.1">
    <property type="nucleotide sequence ID" value="NZ_BMOU01000002.1"/>
</dbReference>
<organism evidence="1 2">
    <name type="scientific">Haloarcula pellucida</name>
    <dbReference type="NCBI Taxonomy" id="1427151"/>
    <lineage>
        <taxon>Archaea</taxon>
        <taxon>Methanobacteriati</taxon>
        <taxon>Methanobacteriota</taxon>
        <taxon>Stenosarchaea group</taxon>
        <taxon>Halobacteria</taxon>
        <taxon>Halobacteriales</taxon>
        <taxon>Haloarculaceae</taxon>
        <taxon>Haloarcula</taxon>
    </lineage>
</organism>
<evidence type="ECO:0000313" key="2">
    <source>
        <dbReference type="Proteomes" id="UP000605784"/>
    </source>
</evidence>
<accession>A0A830GMU9</accession>
<dbReference type="Proteomes" id="UP000605784">
    <property type="component" value="Unassembled WGS sequence"/>
</dbReference>
<dbReference type="Pfam" id="PF25941">
    <property type="entry name" value="PDDEXK_16"/>
    <property type="match status" value="1"/>
</dbReference>
<name>A0A830GMU9_9EURY</name>
<reference evidence="1" key="2">
    <citation type="submission" date="2020-09" db="EMBL/GenBank/DDBJ databases">
        <authorList>
            <person name="Sun Q."/>
            <person name="Ohkuma M."/>
        </authorList>
    </citation>
    <scope>NUCLEOTIDE SEQUENCE</scope>
    <source>
        <strain evidence="1">JCM 17820</strain>
    </source>
</reference>
<evidence type="ECO:0000313" key="1">
    <source>
        <dbReference type="EMBL" id="GGN92191.1"/>
    </source>
</evidence>
<protein>
    <submittedName>
        <fullName evidence="1">Uncharacterized protein</fullName>
    </submittedName>
</protein>
<proteinExistence type="predicted"/>
<dbReference type="EMBL" id="BMOU01000002">
    <property type="protein sequence ID" value="GGN92191.1"/>
    <property type="molecule type" value="Genomic_DNA"/>
</dbReference>
<dbReference type="InterPro" id="IPR058715">
    <property type="entry name" value="PDDEXK_nuclease-rel"/>
</dbReference>